<dbReference type="Gene3D" id="3.40.50.1010">
    <property type="entry name" value="5'-nuclease"/>
    <property type="match status" value="1"/>
</dbReference>
<feature type="region of interest" description="Disordered" evidence="2">
    <location>
        <begin position="1"/>
        <end position="53"/>
    </location>
</feature>
<evidence type="ECO:0000313" key="4">
    <source>
        <dbReference type="Proteomes" id="UP000613580"/>
    </source>
</evidence>
<gene>
    <name evidence="3" type="ORF">HMN09_01030800</name>
</gene>
<proteinExistence type="inferred from homology"/>
<evidence type="ECO:0000256" key="2">
    <source>
        <dbReference type="SAM" id="MobiDB-lite"/>
    </source>
</evidence>
<dbReference type="OrthoDB" id="25987at2759"/>
<dbReference type="AlphaFoldDB" id="A0A8H6VXV8"/>
<name>A0A8H6VXV8_MYCCL</name>
<protein>
    <submittedName>
        <fullName evidence="3">XPG-I-2 domain-containing protein</fullName>
    </submittedName>
</protein>
<comment type="caution">
    <text evidence="3">The sequence shown here is derived from an EMBL/GenBank/DDBJ whole genome shotgun (WGS) entry which is preliminary data.</text>
</comment>
<feature type="region of interest" description="Disordered" evidence="2">
    <location>
        <begin position="548"/>
        <end position="570"/>
    </location>
</feature>
<dbReference type="EMBL" id="JACAZE010000015">
    <property type="protein sequence ID" value="KAF7298094.1"/>
    <property type="molecule type" value="Genomic_DNA"/>
</dbReference>
<dbReference type="InterPro" id="IPR029060">
    <property type="entry name" value="PIN-like_dom_sf"/>
</dbReference>
<comment type="similarity">
    <text evidence="1">Belongs to the asteroid family.</text>
</comment>
<dbReference type="InterPro" id="IPR026832">
    <property type="entry name" value="Asteroid"/>
</dbReference>
<keyword evidence="4" id="KW-1185">Reference proteome</keyword>
<evidence type="ECO:0000256" key="1">
    <source>
        <dbReference type="ARBA" id="ARBA00007398"/>
    </source>
</evidence>
<dbReference type="SUPFAM" id="SSF88723">
    <property type="entry name" value="PIN domain-like"/>
    <property type="match status" value="1"/>
</dbReference>
<dbReference type="PANTHER" id="PTHR15665">
    <property type="entry name" value="ASTEROID PROTEIN"/>
    <property type="match status" value="1"/>
</dbReference>
<organism evidence="3 4">
    <name type="scientific">Mycena chlorophos</name>
    <name type="common">Agaric fungus</name>
    <name type="synonym">Agaricus chlorophos</name>
    <dbReference type="NCBI Taxonomy" id="658473"/>
    <lineage>
        <taxon>Eukaryota</taxon>
        <taxon>Fungi</taxon>
        <taxon>Dikarya</taxon>
        <taxon>Basidiomycota</taxon>
        <taxon>Agaricomycotina</taxon>
        <taxon>Agaricomycetes</taxon>
        <taxon>Agaricomycetidae</taxon>
        <taxon>Agaricales</taxon>
        <taxon>Marasmiineae</taxon>
        <taxon>Mycenaceae</taxon>
        <taxon>Mycena</taxon>
    </lineage>
</organism>
<accession>A0A8H6VXV8</accession>
<reference evidence="3" key="1">
    <citation type="submission" date="2020-05" db="EMBL/GenBank/DDBJ databases">
        <title>Mycena genomes resolve the evolution of fungal bioluminescence.</title>
        <authorList>
            <person name="Tsai I.J."/>
        </authorList>
    </citation>
    <scope>NUCLEOTIDE SEQUENCE</scope>
    <source>
        <strain evidence="3">110903Hualien_Pintung</strain>
    </source>
</reference>
<feature type="compositionally biased region" description="Acidic residues" evidence="2">
    <location>
        <begin position="557"/>
        <end position="570"/>
    </location>
</feature>
<sequence length="883" mass="97474">MRRGEMLGLPFGEASPQPWPDSRSIWDLTGSGELDKSRSRSGEAMGSDKRERVSQVNNAKRRFTCSSDGRRLSFPALIMGVLGLTTYLREHRKVADILSTDSSTPRINVVVDGWSFIYDLHTASGLPWVYGGEYAEFSALVTTTVRAMVQVGLNMHWVFDGPAPAMKFPTLISRITQNGVANPQIFFRTSRSARANPRFLYESRMLPPFCYSACVDALYALAETTDHVVVYHADEEGDPFAVELAGRLGAFVIGTDSDFVVLNADGYLGYIPLAEMVWSADEPIEPAPESVEDGDFQQVRNSKSRKRAAAPSSFGRGIIPPENASGLSLKFSVYTPAKLAAHLNVPIPILPLLGALVGNDFTNQSSSPRKNVQMLFFDRQLSLVQRITRVANTIHSILSGTSQKGKQKQVESVMDLIDRTVNALLIRSISSMGSGEVEEIIDRIVEATLHYALPKNEDNIDQLWPTDVCALHQADLCPILPMFSNLVAAEAANDDQEDETELLMRNDIRGAIPSYWPRLFLEEPNLETVSRSLGRPIREWSYAVLHDGLGLPSPEPPEPEPEDDQEGESVMDVEDVVDQEDAGEEEEEDENALIDVVESDSEDERPPKNVLRALQQLNSANLDQRNPAVPRVALPPTVTEYLRRGTRIADEPIPVPALRDLIASVSSPDFALDLDGQPLVLQPEDTRFTLLLRVLKSDTPGVLSLPREQLAVALCLRWVLQTLHGRAVESGGSKEREKERWTRHEAQCLLSAFAWSRTDTTRDPTLTPFPEDRNVQLTAQVLSTFETIENFAQTLLINTNERLPSPVSRFSGAEFHACLTGAHAPVAAPKGMWDACLGDLDDVFADETRQRKKAKKAAPAPAKYVPPHKRGAGLFDLLADAAA</sequence>
<dbReference type="Proteomes" id="UP000613580">
    <property type="component" value="Unassembled WGS sequence"/>
</dbReference>
<feature type="compositionally biased region" description="Basic and acidic residues" evidence="2">
    <location>
        <begin position="33"/>
        <end position="53"/>
    </location>
</feature>
<evidence type="ECO:0000313" key="3">
    <source>
        <dbReference type="EMBL" id="KAF7298094.1"/>
    </source>
</evidence>
<dbReference type="PANTHER" id="PTHR15665:SF1">
    <property type="entry name" value="PROTEIN ASTEROID HOMOLOG 1"/>
    <property type="match status" value="1"/>
</dbReference>